<evidence type="ECO:0000259" key="2">
    <source>
        <dbReference type="Pfam" id="PF10419"/>
    </source>
</evidence>
<dbReference type="Gene3D" id="2.60.40.4370">
    <property type="match status" value="1"/>
</dbReference>
<accession>A0A316ZCG1</accession>
<feature type="compositionally biased region" description="Basic and acidic residues" evidence="1">
    <location>
        <begin position="238"/>
        <end position="268"/>
    </location>
</feature>
<feature type="compositionally biased region" description="Acidic residues" evidence="1">
    <location>
        <begin position="286"/>
        <end position="301"/>
    </location>
</feature>
<dbReference type="PANTHER" id="PTHR21860">
    <property type="entry name" value="TRANSCRIPTION INITIATION FACTOR IIIC TFIIIC , POLYPEPTIDE 6-RELATED"/>
    <property type="match status" value="1"/>
</dbReference>
<feature type="compositionally biased region" description="Low complexity" evidence="1">
    <location>
        <begin position="28"/>
        <end position="46"/>
    </location>
</feature>
<proteinExistence type="predicted"/>
<reference evidence="3 4" key="1">
    <citation type="journal article" date="2018" name="Mol. Biol. Evol.">
        <title>Broad Genomic Sampling Reveals a Smut Pathogenic Ancestry of the Fungal Clade Ustilaginomycotina.</title>
        <authorList>
            <person name="Kijpornyongpan T."/>
            <person name="Mondo S.J."/>
            <person name="Barry K."/>
            <person name="Sandor L."/>
            <person name="Lee J."/>
            <person name="Lipzen A."/>
            <person name="Pangilinan J."/>
            <person name="LaButti K."/>
            <person name="Hainaut M."/>
            <person name="Henrissat B."/>
            <person name="Grigoriev I.V."/>
            <person name="Spatafora J.W."/>
            <person name="Aime M.C."/>
        </authorList>
    </citation>
    <scope>NUCLEOTIDE SEQUENCE [LARGE SCALE GENOMIC DNA]</scope>
    <source>
        <strain evidence="3 4">MCA 4186</strain>
    </source>
</reference>
<feature type="compositionally biased region" description="Low complexity" evidence="1">
    <location>
        <begin position="274"/>
        <end position="285"/>
    </location>
</feature>
<feature type="compositionally biased region" description="Basic residues" evidence="1">
    <location>
        <begin position="1"/>
        <end position="11"/>
    </location>
</feature>
<evidence type="ECO:0000256" key="1">
    <source>
        <dbReference type="SAM" id="MobiDB-lite"/>
    </source>
</evidence>
<dbReference type="InterPro" id="IPR019481">
    <property type="entry name" value="TFIIIC_triple_barrel"/>
</dbReference>
<dbReference type="GeneID" id="37269456"/>
<dbReference type="Proteomes" id="UP000245946">
    <property type="component" value="Unassembled WGS sequence"/>
</dbReference>
<dbReference type="STRING" id="58919.A0A316ZCG1"/>
<dbReference type="OrthoDB" id="1877767at2759"/>
<sequence length="321" mass="34209">MAPTKSRRPASRRTGADGVASGSGSGSGSHTQAHASGSSSAAGAFDAHSEGPRRLLERGSARVPAFADAPGGTGWQPGEEEEAAAAADEDAEWGEWEYEEHEHVVLLDLGPAVEKLVKSSAEYSISGLETDTPFLTIGTSMFAGAWDEALGSEILLYDTHSSPHPTSHALLPLAPTPSDAAFSRAPSTSAARIRFLPLAPPAPPNNKGAKERKPRGRPKLTLEERAQRALARVMQGDVPKRLQKEEREQRAREKLERKAAAQARKEQDELTSQSESGSDESGSSESESEDSDGSDGSDEEGDAAREKEAAERERESEQETE</sequence>
<dbReference type="RefSeq" id="XP_025599669.1">
    <property type="nucleotide sequence ID" value="XM_025741912.1"/>
</dbReference>
<feature type="domain" description="Transcription factor TFIIIC triple barrel" evidence="2">
    <location>
        <begin position="99"/>
        <end position="172"/>
    </location>
</feature>
<name>A0A316ZCG1_9BASI</name>
<evidence type="ECO:0000313" key="3">
    <source>
        <dbReference type="EMBL" id="PWN99390.1"/>
    </source>
</evidence>
<feature type="compositionally biased region" description="Basic and acidic residues" evidence="1">
    <location>
        <begin position="302"/>
        <end position="321"/>
    </location>
</feature>
<dbReference type="GO" id="GO:0006383">
    <property type="term" value="P:transcription by RNA polymerase III"/>
    <property type="evidence" value="ECO:0007669"/>
    <property type="project" value="InterPro"/>
</dbReference>
<dbReference type="GO" id="GO:0000127">
    <property type="term" value="C:transcription factor TFIIIC complex"/>
    <property type="evidence" value="ECO:0007669"/>
    <property type="project" value="TreeGrafter"/>
</dbReference>
<dbReference type="PANTHER" id="PTHR21860:SF2">
    <property type="entry name" value="GENERAL TRANSCRIPTION FACTOR 3C POLYPEPTIDE 6"/>
    <property type="match status" value="1"/>
</dbReference>
<dbReference type="EMBL" id="KZ819288">
    <property type="protein sequence ID" value="PWN99390.1"/>
    <property type="molecule type" value="Genomic_DNA"/>
</dbReference>
<dbReference type="AlphaFoldDB" id="A0A316ZCG1"/>
<feature type="compositionally biased region" description="Basic and acidic residues" evidence="1">
    <location>
        <begin position="47"/>
        <end position="60"/>
    </location>
</feature>
<gene>
    <name evidence="3" type="ORF">FA09DRAFT_328788</name>
</gene>
<feature type="compositionally biased region" description="Acidic residues" evidence="1">
    <location>
        <begin position="78"/>
        <end position="90"/>
    </location>
</feature>
<dbReference type="Pfam" id="PF10419">
    <property type="entry name" value="TFIIIC_sub6"/>
    <property type="match status" value="1"/>
</dbReference>
<evidence type="ECO:0000313" key="4">
    <source>
        <dbReference type="Proteomes" id="UP000245946"/>
    </source>
</evidence>
<feature type="region of interest" description="Disordered" evidence="1">
    <location>
        <begin position="1"/>
        <end position="90"/>
    </location>
</feature>
<dbReference type="InterPro" id="IPR042771">
    <property type="entry name" value="GTF3C6-like"/>
</dbReference>
<protein>
    <recommendedName>
        <fullName evidence="2">Transcription factor TFIIIC triple barrel domain-containing protein</fullName>
    </recommendedName>
</protein>
<feature type="region of interest" description="Disordered" evidence="1">
    <location>
        <begin position="195"/>
        <end position="321"/>
    </location>
</feature>
<organism evidence="3 4">
    <name type="scientific">Tilletiopsis washingtonensis</name>
    <dbReference type="NCBI Taxonomy" id="58919"/>
    <lineage>
        <taxon>Eukaryota</taxon>
        <taxon>Fungi</taxon>
        <taxon>Dikarya</taxon>
        <taxon>Basidiomycota</taxon>
        <taxon>Ustilaginomycotina</taxon>
        <taxon>Exobasidiomycetes</taxon>
        <taxon>Entylomatales</taxon>
        <taxon>Entylomatales incertae sedis</taxon>
        <taxon>Tilletiopsis</taxon>
    </lineage>
</organism>
<keyword evidence="4" id="KW-1185">Reference proteome</keyword>